<dbReference type="SUPFAM" id="SSF53067">
    <property type="entry name" value="Actin-like ATPase domain"/>
    <property type="match status" value="1"/>
</dbReference>
<evidence type="ECO:0000313" key="3">
    <source>
        <dbReference type="Proteomes" id="UP000199392"/>
    </source>
</evidence>
<sequence length="433" mass="46962">MNFVRDLNEFWAHEGMNDDAELLGCGPLLQSADSAQRPLRQQVFEHVRALGRVPRVQVAKDLRVSPASVTTITSELIETGFLEEVQAPRPGETSRGRPAVALQVRPGVHHVMGVKLSDIHHTAVLADLSGQVIATAAMPRTPGQLSVDMVAEVTGALMRQLCAEAGVEAASLRALGLGVPGFVDTDSGLVRWSPILDMRDSDLSTALAQHFDLPVHIDNDANLVTLAELWFGAGRSLSNFAVVTIEHGVGMGFVMNHRLYRGAHGMGMELGHMKVHLDGALCRCGQRGCLEAYVADYALVREARTALNLPDLETRSVRALLESLFSQARAGNPAAHSIFRRAGRYLSLALANVTNLFDPQLIILSGERMRYDYLYAGDTLAEMKSMMIETGRAAPKVEIHAWGDMVWARGAAALALETLTEQMLGASREMAAQ</sequence>
<dbReference type="Gene3D" id="3.30.420.40">
    <property type="match status" value="2"/>
</dbReference>
<dbReference type="Pfam" id="PF00480">
    <property type="entry name" value="ROK"/>
    <property type="match status" value="1"/>
</dbReference>
<keyword evidence="2" id="KW-0808">Transferase</keyword>
<dbReference type="InterPro" id="IPR036388">
    <property type="entry name" value="WH-like_DNA-bd_sf"/>
</dbReference>
<dbReference type="InterPro" id="IPR000600">
    <property type="entry name" value="ROK"/>
</dbReference>
<dbReference type="STRING" id="311180.SAMN04488050_112129"/>
<dbReference type="SUPFAM" id="SSF46785">
    <property type="entry name" value="Winged helix' DNA-binding domain"/>
    <property type="match status" value="1"/>
</dbReference>
<comment type="similarity">
    <text evidence="1">Belongs to the ROK (NagC/XylR) family.</text>
</comment>
<protein>
    <submittedName>
        <fullName evidence="2">Sugar kinase of the NBD/HSP70 family, may contain an N-terminal HTH domain</fullName>
    </submittedName>
</protein>
<proteinExistence type="inferred from homology"/>
<dbReference type="AlphaFoldDB" id="A0A1I6VRF3"/>
<name>A0A1I6VRF3_9RHOB</name>
<organism evidence="2 3">
    <name type="scientific">Alloyangia pacifica</name>
    <dbReference type="NCBI Taxonomy" id="311180"/>
    <lineage>
        <taxon>Bacteria</taxon>
        <taxon>Pseudomonadati</taxon>
        <taxon>Pseudomonadota</taxon>
        <taxon>Alphaproteobacteria</taxon>
        <taxon>Rhodobacterales</taxon>
        <taxon>Roseobacteraceae</taxon>
        <taxon>Alloyangia</taxon>
    </lineage>
</organism>
<dbReference type="Proteomes" id="UP000199392">
    <property type="component" value="Unassembled WGS sequence"/>
</dbReference>
<gene>
    <name evidence="2" type="ORF">SAMN04488050_112129</name>
</gene>
<dbReference type="CDD" id="cd24073">
    <property type="entry name" value="ASKHA_ATPase_ROK_CYANR"/>
    <property type="match status" value="1"/>
</dbReference>
<keyword evidence="3" id="KW-1185">Reference proteome</keyword>
<dbReference type="InterPro" id="IPR043129">
    <property type="entry name" value="ATPase_NBD"/>
</dbReference>
<reference evidence="3" key="1">
    <citation type="submission" date="2016-10" db="EMBL/GenBank/DDBJ databases">
        <authorList>
            <person name="Varghese N."/>
            <person name="Submissions S."/>
        </authorList>
    </citation>
    <scope>NUCLEOTIDE SEQUENCE [LARGE SCALE GENOMIC DNA]</scope>
    <source>
        <strain evidence="3">DSM 26894</strain>
    </source>
</reference>
<dbReference type="GO" id="GO:0016301">
    <property type="term" value="F:kinase activity"/>
    <property type="evidence" value="ECO:0007669"/>
    <property type="project" value="UniProtKB-KW"/>
</dbReference>
<dbReference type="EMBL" id="FOZW01000012">
    <property type="protein sequence ID" value="SFT16004.1"/>
    <property type="molecule type" value="Genomic_DNA"/>
</dbReference>
<dbReference type="InterPro" id="IPR036390">
    <property type="entry name" value="WH_DNA-bd_sf"/>
</dbReference>
<dbReference type="Gene3D" id="1.10.10.10">
    <property type="entry name" value="Winged helix-like DNA-binding domain superfamily/Winged helix DNA-binding domain"/>
    <property type="match status" value="1"/>
</dbReference>
<dbReference type="PANTHER" id="PTHR18964:SF149">
    <property type="entry name" value="BIFUNCTIONAL UDP-N-ACETYLGLUCOSAMINE 2-EPIMERASE_N-ACETYLMANNOSAMINE KINASE"/>
    <property type="match status" value="1"/>
</dbReference>
<keyword evidence="2" id="KW-0418">Kinase</keyword>
<accession>A0A1I6VRF3</accession>
<dbReference type="PANTHER" id="PTHR18964">
    <property type="entry name" value="ROK (REPRESSOR, ORF, KINASE) FAMILY"/>
    <property type="match status" value="1"/>
</dbReference>
<evidence type="ECO:0000313" key="2">
    <source>
        <dbReference type="EMBL" id="SFT16004.1"/>
    </source>
</evidence>
<evidence type="ECO:0000256" key="1">
    <source>
        <dbReference type="ARBA" id="ARBA00006479"/>
    </source>
</evidence>